<evidence type="ECO:0000313" key="3">
    <source>
        <dbReference type="Proteomes" id="UP000194218"/>
    </source>
</evidence>
<protein>
    <submittedName>
        <fullName evidence="2">Uncharacterized protein</fullName>
    </submittedName>
</protein>
<evidence type="ECO:0000313" key="2">
    <source>
        <dbReference type="EMBL" id="ARQ72353.1"/>
    </source>
</evidence>
<name>A0A1W7D5H9_9ACTN</name>
<proteinExistence type="predicted"/>
<dbReference type="EMBL" id="CP021121">
    <property type="protein sequence ID" value="ARQ72353.1"/>
    <property type="molecule type" value="Genomic_DNA"/>
</dbReference>
<keyword evidence="1" id="KW-0812">Transmembrane</keyword>
<keyword evidence="1" id="KW-1133">Transmembrane helix</keyword>
<dbReference type="Proteomes" id="UP000194218">
    <property type="component" value="Chromosome"/>
</dbReference>
<dbReference type="AlphaFoldDB" id="A0A1W7D5H9"/>
<accession>A0A1W7D5H9</accession>
<evidence type="ECO:0000256" key="1">
    <source>
        <dbReference type="SAM" id="Phobius"/>
    </source>
</evidence>
<keyword evidence="3" id="KW-1185">Reference proteome</keyword>
<dbReference type="OrthoDB" id="4350849at2"/>
<keyword evidence="1" id="KW-0472">Membrane</keyword>
<dbReference type="KEGG" id="smao:CAG99_14155"/>
<organism evidence="2 3">
    <name type="scientific">Streptomyces marincola</name>
    <dbReference type="NCBI Taxonomy" id="2878388"/>
    <lineage>
        <taxon>Bacteria</taxon>
        <taxon>Bacillati</taxon>
        <taxon>Actinomycetota</taxon>
        <taxon>Actinomycetes</taxon>
        <taxon>Kitasatosporales</taxon>
        <taxon>Streptomycetaceae</taxon>
        <taxon>Streptomyces</taxon>
    </lineage>
</organism>
<sequence>MSSPRRRRFEAAVAEIAVDPYAHGQALGGNRDRRQATLAGAITVYWVSTGVLTVSVVTVIHSD</sequence>
<feature type="transmembrane region" description="Helical" evidence="1">
    <location>
        <begin position="38"/>
        <end position="60"/>
    </location>
</feature>
<reference evidence="2 3" key="1">
    <citation type="submission" date="2017-05" db="EMBL/GenBank/DDBJ databases">
        <title>Complete genome sequence of Streptomyces sp. SCSIO 03032 revealed the diverse biosynthetic pathways for its bioactive secondary metabolites.</title>
        <authorList>
            <person name="Ma L."/>
            <person name="Zhu Y."/>
            <person name="Zhang W."/>
            <person name="Zhang G."/>
            <person name="Tian X."/>
            <person name="Zhang S."/>
            <person name="Zhang C."/>
        </authorList>
    </citation>
    <scope>NUCLEOTIDE SEQUENCE [LARGE SCALE GENOMIC DNA]</scope>
    <source>
        <strain evidence="2 3">SCSIO 03032</strain>
    </source>
</reference>
<gene>
    <name evidence="2" type="ORF">CAG99_14155</name>
</gene>